<sequence>MMGPSSRPSIDLMDTTTIWPSLTAMIVACMAIVGGFVAWRNWRRTGDGERRASGLSDFGARPSTFSGEVVAMVLASVGVVAFLCALYAFVKFLSRHAG</sequence>
<dbReference type="Proteomes" id="UP000611640">
    <property type="component" value="Chromosome"/>
</dbReference>
<dbReference type="PROSITE" id="PS51257">
    <property type="entry name" value="PROKAR_LIPOPROTEIN"/>
    <property type="match status" value="1"/>
</dbReference>
<keyword evidence="1" id="KW-0472">Membrane</keyword>
<keyword evidence="3" id="KW-1185">Reference proteome</keyword>
<name>A0A7R7HWU7_9ACTN</name>
<feature type="transmembrane region" description="Helical" evidence="1">
    <location>
        <begin position="21"/>
        <end position="39"/>
    </location>
</feature>
<keyword evidence="1" id="KW-1133">Transmembrane helix</keyword>
<evidence type="ECO:0000313" key="3">
    <source>
        <dbReference type="Proteomes" id="UP000611640"/>
    </source>
</evidence>
<dbReference type="AlphaFoldDB" id="A0A7R7HWU7"/>
<keyword evidence="1" id="KW-0812">Transmembrane</keyword>
<protein>
    <submittedName>
        <fullName evidence="2">Uncharacterized protein</fullName>
    </submittedName>
</protein>
<dbReference type="EMBL" id="AP023355">
    <property type="protein sequence ID" value="BCJ34354.1"/>
    <property type="molecule type" value="Genomic_DNA"/>
</dbReference>
<accession>A0A7R7HWU7</accession>
<evidence type="ECO:0000256" key="1">
    <source>
        <dbReference type="SAM" id="Phobius"/>
    </source>
</evidence>
<feature type="transmembrane region" description="Helical" evidence="1">
    <location>
        <begin position="69"/>
        <end position="90"/>
    </location>
</feature>
<organism evidence="2 3">
    <name type="scientific">Actinocatenispora thailandica</name>
    <dbReference type="NCBI Taxonomy" id="227318"/>
    <lineage>
        <taxon>Bacteria</taxon>
        <taxon>Bacillati</taxon>
        <taxon>Actinomycetota</taxon>
        <taxon>Actinomycetes</taxon>
        <taxon>Micromonosporales</taxon>
        <taxon>Micromonosporaceae</taxon>
        <taxon>Actinocatenispora</taxon>
    </lineage>
</organism>
<proteinExistence type="predicted"/>
<gene>
    <name evidence="2" type="ORF">Athai_18570</name>
</gene>
<reference evidence="2 3" key="1">
    <citation type="submission" date="2020-08" db="EMBL/GenBank/DDBJ databases">
        <title>Whole genome shotgun sequence of Actinocatenispora thailandica NBRC 105041.</title>
        <authorList>
            <person name="Komaki H."/>
            <person name="Tamura T."/>
        </authorList>
    </citation>
    <scope>NUCLEOTIDE SEQUENCE [LARGE SCALE GENOMIC DNA]</scope>
    <source>
        <strain evidence="2 3">NBRC 105041</strain>
    </source>
</reference>
<dbReference type="KEGG" id="atl:Athai_18570"/>
<evidence type="ECO:0000313" key="2">
    <source>
        <dbReference type="EMBL" id="BCJ34354.1"/>
    </source>
</evidence>